<comment type="caution">
    <text evidence="6">The sequence shown here is derived from an EMBL/GenBank/DDBJ whole genome shotgun (WGS) entry which is preliminary data.</text>
</comment>
<dbReference type="Gene3D" id="3.40.50.20">
    <property type="match status" value="1"/>
</dbReference>
<proteinExistence type="predicted"/>
<evidence type="ECO:0000256" key="1">
    <source>
        <dbReference type="ARBA" id="ARBA00022598"/>
    </source>
</evidence>
<dbReference type="PANTHER" id="PTHR43585">
    <property type="entry name" value="FUMIPYRROLE BIOSYNTHESIS PROTEIN C"/>
    <property type="match status" value="1"/>
</dbReference>
<name>A0A7V0XGC6_UNCW3</name>
<gene>
    <name evidence="6" type="ORF">ENN51_09535</name>
</gene>
<dbReference type="Pfam" id="PF13535">
    <property type="entry name" value="ATP-grasp_4"/>
    <property type="match status" value="1"/>
</dbReference>
<accession>A0A7V0XGC6</accession>
<dbReference type="GO" id="GO:0016874">
    <property type="term" value="F:ligase activity"/>
    <property type="evidence" value="ECO:0007669"/>
    <property type="project" value="UniProtKB-KW"/>
</dbReference>
<reference evidence="6" key="1">
    <citation type="journal article" date="2020" name="mSystems">
        <title>Genome- and Community-Level Interaction Insights into Carbon Utilization and Element Cycling Functions of Hydrothermarchaeota in Hydrothermal Sediment.</title>
        <authorList>
            <person name="Zhou Z."/>
            <person name="Liu Y."/>
            <person name="Xu W."/>
            <person name="Pan J."/>
            <person name="Luo Z.H."/>
            <person name="Li M."/>
        </authorList>
    </citation>
    <scope>NUCLEOTIDE SEQUENCE [LARGE SCALE GENOMIC DNA]</scope>
    <source>
        <strain evidence="6">SpSt-1182</strain>
    </source>
</reference>
<dbReference type="PANTHER" id="PTHR43585:SF2">
    <property type="entry name" value="ATP-GRASP ENZYME FSQD"/>
    <property type="match status" value="1"/>
</dbReference>
<dbReference type="InterPro" id="IPR011761">
    <property type="entry name" value="ATP-grasp"/>
</dbReference>
<dbReference type="SUPFAM" id="SSF56059">
    <property type="entry name" value="Glutathione synthetase ATP-binding domain-like"/>
    <property type="match status" value="1"/>
</dbReference>
<evidence type="ECO:0000256" key="3">
    <source>
        <dbReference type="ARBA" id="ARBA00022840"/>
    </source>
</evidence>
<dbReference type="AlphaFoldDB" id="A0A7V0XGC6"/>
<feature type="domain" description="ATP-grasp" evidence="5">
    <location>
        <begin position="104"/>
        <end position="299"/>
    </location>
</feature>
<keyword evidence="3 4" id="KW-0067">ATP-binding</keyword>
<evidence type="ECO:0000256" key="4">
    <source>
        <dbReference type="PROSITE-ProRule" id="PRU00409"/>
    </source>
</evidence>
<dbReference type="GO" id="GO:0046872">
    <property type="term" value="F:metal ion binding"/>
    <property type="evidence" value="ECO:0007669"/>
    <property type="project" value="InterPro"/>
</dbReference>
<organism evidence="6">
    <name type="scientific">candidate division WOR-3 bacterium</name>
    <dbReference type="NCBI Taxonomy" id="2052148"/>
    <lineage>
        <taxon>Bacteria</taxon>
        <taxon>Bacteria division WOR-3</taxon>
    </lineage>
</organism>
<dbReference type="InterPro" id="IPR052032">
    <property type="entry name" value="ATP-dep_AA_Ligase"/>
</dbReference>
<sequence length="372" mass="40526">MSKRRVLILGVGAAQADALRWCRDAGMEVHACGLAGTSQGLADHFVPLDVRDAAAVTEYARRREIALVHSVGSDIAMPTASAASEQLGLPHFVSADIARTCQRKHLLRQALGPDFRGNLSFRLVTSTADLAGWTVFPCVVKPADSQGQRGVFFAAGPAELDACYPASRGHSPSGQVIIEALARGPEVSANAYVVDGELRFLQVTDRIVFDEYPGGIIKAHRIPSARARDDTRAAVRGLVERVIARLGIKNGPVYFQIKLTEAGPALIEVTPRLDGCHLWRLIREYCGTDLLDHTFRHLLGQPLPSLEKKPGGRTLVLKFLCQPPGTPVARTSFEPGSYLHRELYYEPGETVRPINGHMERVGYLIRPDTPCA</sequence>
<dbReference type="PROSITE" id="PS50975">
    <property type="entry name" value="ATP_GRASP"/>
    <property type="match status" value="1"/>
</dbReference>
<evidence type="ECO:0000259" key="5">
    <source>
        <dbReference type="PROSITE" id="PS50975"/>
    </source>
</evidence>
<keyword evidence="2 4" id="KW-0547">Nucleotide-binding</keyword>
<evidence type="ECO:0000256" key="2">
    <source>
        <dbReference type="ARBA" id="ARBA00022741"/>
    </source>
</evidence>
<dbReference type="Gene3D" id="3.30.470.20">
    <property type="entry name" value="ATP-grasp fold, B domain"/>
    <property type="match status" value="1"/>
</dbReference>
<protein>
    <submittedName>
        <fullName evidence="6">ATP-grasp domain-containing protein</fullName>
    </submittedName>
</protein>
<evidence type="ECO:0000313" key="6">
    <source>
        <dbReference type="EMBL" id="HDR00506.1"/>
    </source>
</evidence>
<dbReference type="EMBL" id="DSBX01000364">
    <property type="protein sequence ID" value="HDR00506.1"/>
    <property type="molecule type" value="Genomic_DNA"/>
</dbReference>
<dbReference type="GO" id="GO:0005524">
    <property type="term" value="F:ATP binding"/>
    <property type="evidence" value="ECO:0007669"/>
    <property type="project" value="UniProtKB-UniRule"/>
</dbReference>
<keyword evidence="1" id="KW-0436">Ligase</keyword>
<dbReference type="Proteomes" id="UP000885672">
    <property type="component" value="Unassembled WGS sequence"/>
</dbReference>